<dbReference type="InterPro" id="IPR018422">
    <property type="entry name" value="Cation/H_exchanger_CPA1"/>
</dbReference>
<dbReference type="Pfam" id="PF00999">
    <property type="entry name" value="Na_H_Exchanger"/>
    <property type="match status" value="1"/>
</dbReference>
<dbReference type="NCBIfam" id="TIGR00831">
    <property type="entry name" value="a_cpa1"/>
    <property type="match status" value="1"/>
</dbReference>
<dbReference type="GO" id="GO:0051453">
    <property type="term" value="P:regulation of intracellular pH"/>
    <property type="evidence" value="ECO:0007669"/>
    <property type="project" value="TreeGrafter"/>
</dbReference>
<keyword evidence="2 10" id="KW-0813">Transport</keyword>
<keyword evidence="5 10" id="KW-1133">Transmembrane helix</keyword>
<feature type="transmembrane region" description="Helical" evidence="10">
    <location>
        <begin position="111"/>
        <end position="134"/>
    </location>
</feature>
<evidence type="ECO:0000256" key="1">
    <source>
        <dbReference type="ARBA" id="ARBA00004651"/>
    </source>
</evidence>
<keyword evidence="10" id="KW-0050">Antiport</keyword>
<dbReference type="EMBL" id="LN483070">
    <property type="protein sequence ID" value="CEA08282.1"/>
    <property type="molecule type" value="Genomic_DNA"/>
</dbReference>
<dbReference type="GO" id="GO:0098719">
    <property type="term" value="P:sodium ion import across plasma membrane"/>
    <property type="evidence" value="ECO:0007669"/>
    <property type="project" value="TreeGrafter"/>
</dbReference>
<dbReference type="Gene3D" id="1.20.1530.20">
    <property type="match status" value="1"/>
</dbReference>
<feature type="transmembrane region" description="Helical" evidence="10">
    <location>
        <begin position="339"/>
        <end position="363"/>
    </location>
</feature>
<name>A0A078MS95_9MICC</name>
<comment type="subcellular location">
    <subcellularLocation>
        <location evidence="1 10">Cell membrane</location>
        <topology evidence="1 10">Multi-pass membrane protein</topology>
    </subcellularLocation>
</comment>
<evidence type="ECO:0000256" key="2">
    <source>
        <dbReference type="ARBA" id="ARBA00022448"/>
    </source>
</evidence>
<sequence length="526" mass="55581">MLGLELVVILSAAVLACNLAARRLHIAPPLLLVVAGVLLGFIPALREVQLPSDVVLLLFLPALLYWESLTTSLREIRSNLRGIVMMSTVLVIATAAGVAAVGHALGMSWGAAWVLGAAVAPTDATAVAALARALPARSVTLLRAESLVNDGTALVLYALAVSLTVGEQDFSTPVIVWLFILSYIGGAAAGVATARAGILLRRWAQEPLLGNVITFLTPFTAFLLAELIGASGVLAVVVSGLIMSQVGPRVVPAQARRQAEAFWSFSTFLLNGALFVLIGIELHAVVRGLTRSEFGLGLLAVALVSAAIVAVRFGFLFATDALIRATARLRGRRPGSLRAQVVSGAAGFRGAVSLAAALGVPLATTSGGPFPDRGLIIFVTAGVIVVTLVVQGPLLPLAAAWARLPSDAHLDRERLMAETAAGEEALQALPRLAAELGTAPEMAERTRNEYRIHLQVLRAGGQGAGDQPILRLDRDYTRLRLSLVARKRRTVVRLRDEGRIDDAVLRRIQARLDLEELRLTGIDPPE</sequence>
<comment type="similarity">
    <text evidence="10">Belongs to the monovalent cation:proton antiporter 1 (CPA1) transporter (TC 2.A.36) family.</text>
</comment>
<feature type="transmembrane region" description="Helical" evidence="10">
    <location>
        <begin position="83"/>
        <end position="105"/>
    </location>
</feature>
<dbReference type="GO" id="GO:0005886">
    <property type="term" value="C:plasma membrane"/>
    <property type="evidence" value="ECO:0007669"/>
    <property type="project" value="UniProtKB-SubCell"/>
</dbReference>
<dbReference type="PANTHER" id="PTHR10110:SF86">
    <property type="entry name" value="SODIUM_HYDROGEN EXCHANGER 7"/>
    <property type="match status" value="1"/>
</dbReference>
<feature type="transmembrane region" description="Helical" evidence="10">
    <location>
        <begin position="294"/>
        <end position="318"/>
    </location>
</feature>
<evidence type="ECO:0000256" key="3">
    <source>
        <dbReference type="ARBA" id="ARBA00022475"/>
    </source>
</evidence>
<feature type="domain" description="Cation/H+ exchanger transmembrane" evidence="11">
    <location>
        <begin position="10"/>
        <end position="398"/>
    </location>
</feature>
<evidence type="ECO:0000313" key="12">
    <source>
        <dbReference type="EMBL" id="CEA08282.1"/>
    </source>
</evidence>
<evidence type="ECO:0000256" key="9">
    <source>
        <dbReference type="ARBA" id="ARBA00023201"/>
    </source>
</evidence>
<feature type="transmembrane region" description="Helical" evidence="10">
    <location>
        <begin position="175"/>
        <end position="196"/>
    </location>
</feature>
<comment type="function">
    <text evidence="10">Na(+)/H(+) antiporter that extrudes sodium in exchange for external protons.</text>
</comment>
<dbReference type="InterPro" id="IPR004705">
    <property type="entry name" value="Cation/H_exchanger_CPA1_bac"/>
</dbReference>
<dbReference type="PATRIC" id="fig|1461584.3.peg.1610"/>
<evidence type="ECO:0000256" key="7">
    <source>
        <dbReference type="ARBA" id="ARBA00023065"/>
    </source>
</evidence>
<evidence type="ECO:0000256" key="8">
    <source>
        <dbReference type="ARBA" id="ARBA00023136"/>
    </source>
</evidence>
<protein>
    <submittedName>
        <fullName evidence="12">Sodium, potassium, lithium and rubidium/H(+) antiporter</fullName>
    </submittedName>
</protein>
<gene>
    <name evidence="12" type="primary">nhaK_1</name>
    <name evidence="12" type="ORF">BN1051_01622</name>
</gene>
<feature type="transmembrane region" description="Helical" evidence="10">
    <location>
        <begin position="262"/>
        <end position="282"/>
    </location>
</feature>
<comment type="caution">
    <text evidence="10">Lacks conserved residue(s) required for the propagation of feature annotation.</text>
</comment>
<evidence type="ECO:0000259" key="11">
    <source>
        <dbReference type="Pfam" id="PF00999"/>
    </source>
</evidence>
<feature type="transmembrane region" description="Helical" evidence="10">
    <location>
        <begin position="375"/>
        <end position="402"/>
    </location>
</feature>
<keyword evidence="6 10" id="KW-0915">Sodium</keyword>
<proteinExistence type="inferred from homology"/>
<keyword evidence="8 10" id="KW-0472">Membrane</keyword>
<evidence type="ECO:0000256" key="4">
    <source>
        <dbReference type="ARBA" id="ARBA00022692"/>
    </source>
</evidence>
<dbReference type="GO" id="GO:0015386">
    <property type="term" value="F:potassium:proton antiporter activity"/>
    <property type="evidence" value="ECO:0007669"/>
    <property type="project" value="TreeGrafter"/>
</dbReference>
<dbReference type="InterPro" id="IPR038770">
    <property type="entry name" value="Na+/solute_symporter_sf"/>
</dbReference>
<keyword evidence="9 10" id="KW-0739">Sodium transport</keyword>
<accession>A0A078MS95</accession>
<dbReference type="PANTHER" id="PTHR10110">
    <property type="entry name" value="SODIUM/HYDROGEN EXCHANGER"/>
    <property type="match status" value="1"/>
</dbReference>
<keyword evidence="7 10" id="KW-0406">Ion transport</keyword>
<organism evidence="12">
    <name type="scientific">Arthrobacter saudimassiliensis</name>
    <dbReference type="NCBI Taxonomy" id="1461584"/>
    <lineage>
        <taxon>Bacteria</taxon>
        <taxon>Bacillati</taxon>
        <taxon>Actinomycetota</taxon>
        <taxon>Actinomycetes</taxon>
        <taxon>Micrococcales</taxon>
        <taxon>Micrococcaceae</taxon>
        <taxon>Arthrobacter</taxon>
    </lineage>
</organism>
<dbReference type="GO" id="GO:0015385">
    <property type="term" value="F:sodium:proton antiporter activity"/>
    <property type="evidence" value="ECO:0007669"/>
    <property type="project" value="InterPro"/>
</dbReference>
<keyword evidence="3 10" id="KW-1003">Cell membrane</keyword>
<evidence type="ECO:0000256" key="5">
    <source>
        <dbReference type="ARBA" id="ARBA00022989"/>
    </source>
</evidence>
<feature type="transmembrane region" description="Helical" evidence="10">
    <location>
        <begin position="26"/>
        <end position="45"/>
    </location>
</feature>
<evidence type="ECO:0000256" key="6">
    <source>
        <dbReference type="ARBA" id="ARBA00023053"/>
    </source>
</evidence>
<dbReference type="InterPro" id="IPR006153">
    <property type="entry name" value="Cation/H_exchanger_TM"/>
</dbReference>
<keyword evidence="4 10" id="KW-0812">Transmembrane</keyword>
<reference evidence="12" key="1">
    <citation type="submission" date="2014-07" db="EMBL/GenBank/DDBJ databases">
        <authorList>
            <person name="Urmite Genomes Urmite Genomes"/>
        </authorList>
    </citation>
    <scope>NUCLEOTIDE SEQUENCE</scope>
    <source>
        <strain evidence="12">11W110_air</strain>
    </source>
</reference>
<dbReference type="AlphaFoldDB" id="A0A078MS95"/>
<evidence type="ECO:0000256" key="10">
    <source>
        <dbReference type="RuleBase" id="RU366002"/>
    </source>
</evidence>